<keyword evidence="4" id="KW-1185">Reference proteome</keyword>
<feature type="compositionally biased region" description="Low complexity" evidence="1">
    <location>
        <begin position="298"/>
        <end position="307"/>
    </location>
</feature>
<feature type="compositionally biased region" description="Polar residues" evidence="1">
    <location>
        <begin position="183"/>
        <end position="192"/>
    </location>
</feature>
<dbReference type="PANTHER" id="PTHR31131">
    <property type="entry name" value="CHROMOSOME 1, WHOLE GENOME SHOTGUN SEQUENCE"/>
    <property type="match status" value="1"/>
</dbReference>
<feature type="domain" description="CASTOR ACT" evidence="2">
    <location>
        <begin position="107"/>
        <end position="165"/>
    </location>
</feature>
<dbReference type="HOGENOM" id="CLU_036623_1_0_1"/>
<organism evidence="3 4">
    <name type="scientific">Ophiostoma piceae (strain UAMH 11346)</name>
    <name type="common">Sap stain fungus</name>
    <dbReference type="NCBI Taxonomy" id="1262450"/>
    <lineage>
        <taxon>Eukaryota</taxon>
        <taxon>Fungi</taxon>
        <taxon>Dikarya</taxon>
        <taxon>Ascomycota</taxon>
        <taxon>Pezizomycotina</taxon>
        <taxon>Sordariomycetes</taxon>
        <taxon>Sordariomycetidae</taxon>
        <taxon>Ophiostomatales</taxon>
        <taxon>Ophiostomataceae</taxon>
        <taxon>Ophiostoma</taxon>
    </lineage>
</organism>
<dbReference type="SUPFAM" id="SSF55021">
    <property type="entry name" value="ACT-like"/>
    <property type="match status" value="1"/>
</dbReference>
<dbReference type="Pfam" id="PF13840">
    <property type="entry name" value="ACT_7"/>
    <property type="match status" value="1"/>
</dbReference>
<dbReference type="VEuPathDB" id="FungiDB:F503_05210"/>
<protein>
    <recommendedName>
        <fullName evidence="2">CASTOR ACT domain-containing protein</fullName>
    </recommendedName>
</protein>
<dbReference type="Proteomes" id="UP000016923">
    <property type="component" value="Unassembled WGS sequence"/>
</dbReference>
<dbReference type="AlphaFoldDB" id="S3D9D0"/>
<dbReference type="OMA" id="CPRQLAN"/>
<name>S3D9D0_OPHP1</name>
<evidence type="ECO:0000313" key="4">
    <source>
        <dbReference type="Proteomes" id="UP000016923"/>
    </source>
</evidence>
<dbReference type="OrthoDB" id="58529at2759"/>
<feature type="region of interest" description="Disordered" evidence="1">
    <location>
        <begin position="281"/>
        <end position="324"/>
    </location>
</feature>
<dbReference type="InterPro" id="IPR027795">
    <property type="entry name" value="CASTOR_ACT_dom"/>
</dbReference>
<evidence type="ECO:0000256" key="1">
    <source>
        <dbReference type="SAM" id="MobiDB-lite"/>
    </source>
</evidence>
<dbReference type="GO" id="GO:0006520">
    <property type="term" value="P:amino acid metabolic process"/>
    <property type="evidence" value="ECO:0007669"/>
    <property type="project" value="UniProtKB-ARBA"/>
</dbReference>
<proteinExistence type="predicted"/>
<feature type="compositionally biased region" description="Gly residues" evidence="1">
    <location>
        <begin position="281"/>
        <end position="297"/>
    </location>
</feature>
<dbReference type="InterPro" id="IPR045865">
    <property type="entry name" value="ACT-like_dom_sf"/>
</dbReference>
<evidence type="ECO:0000259" key="2">
    <source>
        <dbReference type="Pfam" id="PF13840"/>
    </source>
</evidence>
<dbReference type="eggNOG" id="ENOG502RXBJ">
    <property type="taxonomic scope" value="Eukaryota"/>
</dbReference>
<feature type="region of interest" description="Disordered" evidence="1">
    <location>
        <begin position="183"/>
        <end position="204"/>
    </location>
</feature>
<dbReference type="InterPro" id="IPR051719">
    <property type="entry name" value="CASTOR_mTORC1"/>
</dbReference>
<sequence>MNAQVSFLDGELSLIHIPLELYYAFFRPILQILLPQAQSLSKDEDDPDESPPEGLTAEYTHSFLNLSVTPVECSIVCHTHWTKNVFEPALRAAQLPKEALNSVSIAKEAYVALCVMSGGLDAGSRVVDISSPLALAGIPLFFITTYYSDFILVPSKDRQSVIQALLERGFEFSELGSSFVSPGSLSHPQVQNQHRRGSGSGGMDASITSAGSRGNNLNSSIASLASLQLEMDPPSNQAELQDRTFYLLRKRNVVPYIVPGLTLTHCSGNNVIPGSGGGAGIGSGGRGGGSGGNGSSGSGRSMTGGVSQSHGRGPQRRGTRHQRDSWIDTVDTRLYTCLVAALALPPRFLSITLAAPDPPSVLLDKRLLPLFGNSLVGDVAGDLVPIFLDLVTLPFEATGIVSGVAGKLVAEMNKAELPDLSYLSTSKAGAVILSSENAESALQILEPILGGEAT</sequence>
<accession>S3D9D0</accession>
<dbReference type="EMBL" id="KE148146">
    <property type="protein sequence ID" value="EPE10115.1"/>
    <property type="molecule type" value="Genomic_DNA"/>
</dbReference>
<gene>
    <name evidence="3" type="ORF">F503_05210</name>
</gene>
<evidence type="ECO:0000313" key="3">
    <source>
        <dbReference type="EMBL" id="EPE10115.1"/>
    </source>
</evidence>
<dbReference type="GO" id="GO:0046394">
    <property type="term" value="P:carboxylic acid biosynthetic process"/>
    <property type="evidence" value="ECO:0007669"/>
    <property type="project" value="UniProtKB-ARBA"/>
</dbReference>
<reference evidence="3 4" key="1">
    <citation type="journal article" date="2013" name="BMC Genomics">
        <title>The genome and transcriptome of the pine saprophyte Ophiostoma piceae, and a comparison with the bark beetle-associated pine pathogen Grosmannia clavigera.</title>
        <authorList>
            <person name="Haridas S."/>
            <person name="Wang Y."/>
            <person name="Lim L."/>
            <person name="Massoumi Alamouti S."/>
            <person name="Jackman S."/>
            <person name="Docking R."/>
            <person name="Robertson G."/>
            <person name="Birol I."/>
            <person name="Bohlmann J."/>
            <person name="Breuil C."/>
        </authorList>
    </citation>
    <scope>NUCLEOTIDE SEQUENCE [LARGE SCALE GENOMIC DNA]</scope>
    <source>
        <strain evidence="3 4">UAMH 11346</strain>
    </source>
</reference>
<dbReference type="PANTHER" id="PTHR31131:SF6">
    <property type="entry name" value="CASTOR ACT DOMAIN-CONTAINING PROTEIN"/>
    <property type="match status" value="1"/>
</dbReference>
<dbReference type="Gene3D" id="3.30.2130.10">
    <property type="entry name" value="VC0802-like"/>
    <property type="match status" value="1"/>
</dbReference>